<evidence type="ECO:0000313" key="1">
    <source>
        <dbReference type="EMBL" id="KAJ7977801.1"/>
    </source>
</evidence>
<reference evidence="1" key="1">
    <citation type="journal article" date="2023" name="Science">
        <title>Elucidation of the pathway for biosynthesis of saponin adjuvants from the soapbark tree.</title>
        <authorList>
            <person name="Reed J."/>
            <person name="Orme A."/>
            <person name="El-Demerdash A."/>
            <person name="Owen C."/>
            <person name="Martin L.B.B."/>
            <person name="Misra R.C."/>
            <person name="Kikuchi S."/>
            <person name="Rejzek M."/>
            <person name="Martin A.C."/>
            <person name="Harkess A."/>
            <person name="Leebens-Mack J."/>
            <person name="Louveau T."/>
            <person name="Stephenson M.J."/>
            <person name="Osbourn A."/>
        </authorList>
    </citation>
    <scope>NUCLEOTIDE SEQUENCE</scope>
    <source>
        <strain evidence="1">S10</strain>
    </source>
</reference>
<name>A0AAD7QA84_QUISA</name>
<keyword evidence="1" id="KW-0687">Ribonucleoprotein</keyword>
<keyword evidence="2" id="KW-1185">Reference proteome</keyword>
<dbReference type="KEGG" id="qsa:O6P43_007372"/>
<evidence type="ECO:0000313" key="2">
    <source>
        <dbReference type="Proteomes" id="UP001163823"/>
    </source>
</evidence>
<comment type="caution">
    <text evidence="1">The sequence shown here is derived from an EMBL/GenBank/DDBJ whole genome shotgun (WGS) entry which is preliminary data.</text>
</comment>
<dbReference type="EMBL" id="JARAOO010000003">
    <property type="protein sequence ID" value="KAJ7977801.1"/>
    <property type="molecule type" value="Genomic_DNA"/>
</dbReference>
<dbReference type="PANTHER" id="PTHR33511">
    <property type="entry name" value="OS06G0632400 PROTEIN"/>
    <property type="match status" value="1"/>
</dbReference>
<dbReference type="AlphaFoldDB" id="A0AAD7QA84"/>
<sequence length="82" mass="9433">MGCNVRQRKSSNVFSVFNFFKSKKPRGGYDTYDDALKARKVWPSDEDKGRWGVAEPDIDRKAEAFIAQYKKRASESELHCPS</sequence>
<organism evidence="1 2">
    <name type="scientific">Quillaja saponaria</name>
    <name type="common">Soap bark tree</name>
    <dbReference type="NCBI Taxonomy" id="32244"/>
    <lineage>
        <taxon>Eukaryota</taxon>
        <taxon>Viridiplantae</taxon>
        <taxon>Streptophyta</taxon>
        <taxon>Embryophyta</taxon>
        <taxon>Tracheophyta</taxon>
        <taxon>Spermatophyta</taxon>
        <taxon>Magnoliopsida</taxon>
        <taxon>eudicotyledons</taxon>
        <taxon>Gunneridae</taxon>
        <taxon>Pentapetalae</taxon>
        <taxon>rosids</taxon>
        <taxon>fabids</taxon>
        <taxon>Fabales</taxon>
        <taxon>Quillajaceae</taxon>
        <taxon>Quillaja</taxon>
    </lineage>
</organism>
<gene>
    <name evidence="1" type="ORF">O6P43_007372</name>
</gene>
<proteinExistence type="predicted"/>
<keyword evidence="1" id="KW-0689">Ribosomal protein</keyword>
<dbReference type="GO" id="GO:0005840">
    <property type="term" value="C:ribosome"/>
    <property type="evidence" value="ECO:0007669"/>
    <property type="project" value="UniProtKB-KW"/>
</dbReference>
<dbReference type="Proteomes" id="UP001163823">
    <property type="component" value="Chromosome 3"/>
</dbReference>
<accession>A0AAD7QA84</accession>
<protein>
    <submittedName>
        <fullName evidence="1">Ribosomal protein S12</fullName>
    </submittedName>
</protein>